<protein>
    <submittedName>
        <fullName evidence="1">Uncharacterized protein</fullName>
    </submittedName>
</protein>
<proteinExistence type="predicted"/>
<dbReference type="EMBL" id="JAUJYO010000006">
    <property type="protein sequence ID" value="KAK1315480.1"/>
    <property type="molecule type" value="Genomic_DNA"/>
</dbReference>
<keyword evidence="2" id="KW-1185">Reference proteome</keyword>
<dbReference type="Proteomes" id="UP001180020">
    <property type="component" value="Unassembled WGS sequence"/>
</dbReference>
<dbReference type="AlphaFoldDB" id="A0AAV9ERL1"/>
<name>A0AAV9ERL1_ACOCL</name>
<accession>A0AAV9ERL1</accession>
<evidence type="ECO:0000313" key="1">
    <source>
        <dbReference type="EMBL" id="KAK1315480.1"/>
    </source>
</evidence>
<organism evidence="1 2">
    <name type="scientific">Acorus calamus</name>
    <name type="common">Sweet flag</name>
    <dbReference type="NCBI Taxonomy" id="4465"/>
    <lineage>
        <taxon>Eukaryota</taxon>
        <taxon>Viridiplantae</taxon>
        <taxon>Streptophyta</taxon>
        <taxon>Embryophyta</taxon>
        <taxon>Tracheophyta</taxon>
        <taxon>Spermatophyta</taxon>
        <taxon>Magnoliopsida</taxon>
        <taxon>Liliopsida</taxon>
        <taxon>Acoraceae</taxon>
        <taxon>Acorus</taxon>
    </lineage>
</organism>
<reference evidence="1" key="2">
    <citation type="submission" date="2023-06" db="EMBL/GenBank/DDBJ databases">
        <authorList>
            <person name="Ma L."/>
            <person name="Liu K.-W."/>
            <person name="Li Z."/>
            <person name="Hsiao Y.-Y."/>
            <person name="Qi Y."/>
            <person name="Fu T."/>
            <person name="Tang G."/>
            <person name="Zhang D."/>
            <person name="Sun W.-H."/>
            <person name="Liu D.-K."/>
            <person name="Li Y."/>
            <person name="Chen G.-Z."/>
            <person name="Liu X.-D."/>
            <person name="Liao X.-Y."/>
            <person name="Jiang Y.-T."/>
            <person name="Yu X."/>
            <person name="Hao Y."/>
            <person name="Huang J."/>
            <person name="Zhao X.-W."/>
            <person name="Ke S."/>
            <person name="Chen Y.-Y."/>
            <person name="Wu W.-L."/>
            <person name="Hsu J.-L."/>
            <person name="Lin Y.-F."/>
            <person name="Huang M.-D."/>
            <person name="Li C.-Y."/>
            <person name="Huang L."/>
            <person name="Wang Z.-W."/>
            <person name="Zhao X."/>
            <person name="Zhong W.-Y."/>
            <person name="Peng D.-H."/>
            <person name="Ahmad S."/>
            <person name="Lan S."/>
            <person name="Zhang J.-S."/>
            <person name="Tsai W.-C."/>
            <person name="Van De Peer Y."/>
            <person name="Liu Z.-J."/>
        </authorList>
    </citation>
    <scope>NUCLEOTIDE SEQUENCE</scope>
    <source>
        <strain evidence="1">CP</strain>
        <tissue evidence="1">Leaves</tissue>
    </source>
</reference>
<evidence type="ECO:0000313" key="2">
    <source>
        <dbReference type="Proteomes" id="UP001180020"/>
    </source>
</evidence>
<gene>
    <name evidence="1" type="ORF">QJS10_CPA06g02550</name>
</gene>
<reference evidence="1" key="1">
    <citation type="journal article" date="2023" name="Nat. Commun.">
        <title>Diploid and tetraploid genomes of Acorus and the evolution of monocots.</title>
        <authorList>
            <person name="Ma L."/>
            <person name="Liu K.W."/>
            <person name="Li Z."/>
            <person name="Hsiao Y.Y."/>
            <person name="Qi Y."/>
            <person name="Fu T."/>
            <person name="Tang G.D."/>
            <person name="Zhang D."/>
            <person name="Sun W.H."/>
            <person name="Liu D.K."/>
            <person name="Li Y."/>
            <person name="Chen G.Z."/>
            <person name="Liu X.D."/>
            <person name="Liao X.Y."/>
            <person name="Jiang Y.T."/>
            <person name="Yu X."/>
            <person name="Hao Y."/>
            <person name="Huang J."/>
            <person name="Zhao X.W."/>
            <person name="Ke S."/>
            <person name="Chen Y.Y."/>
            <person name="Wu W.L."/>
            <person name="Hsu J.L."/>
            <person name="Lin Y.F."/>
            <person name="Huang M.D."/>
            <person name="Li C.Y."/>
            <person name="Huang L."/>
            <person name="Wang Z.W."/>
            <person name="Zhao X."/>
            <person name="Zhong W.Y."/>
            <person name="Peng D.H."/>
            <person name="Ahmad S."/>
            <person name="Lan S."/>
            <person name="Zhang J.S."/>
            <person name="Tsai W.C."/>
            <person name="Van de Peer Y."/>
            <person name="Liu Z.J."/>
        </authorList>
    </citation>
    <scope>NUCLEOTIDE SEQUENCE</scope>
    <source>
        <strain evidence="1">CP</strain>
    </source>
</reference>
<sequence length="64" mass="7143">MEKYVKDFQTLVNETGSTGRTFKASSSTSVPDPAHFLLKTSSLDKEKKIATSKEELVRESFSDN</sequence>
<comment type="caution">
    <text evidence="1">The sequence shown here is derived from an EMBL/GenBank/DDBJ whole genome shotgun (WGS) entry which is preliminary data.</text>
</comment>